<dbReference type="PANTHER" id="PTHR46913">
    <property type="entry name" value="RING-H2 FINGER PROTEIN ATL16"/>
    <property type="match status" value="1"/>
</dbReference>
<dbReference type="GO" id="GO:0008270">
    <property type="term" value="F:zinc ion binding"/>
    <property type="evidence" value="ECO:0007669"/>
    <property type="project" value="UniProtKB-KW"/>
</dbReference>
<evidence type="ECO:0000259" key="16">
    <source>
        <dbReference type="PROSITE" id="PS50089"/>
    </source>
</evidence>
<keyword evidence="9" id="KW-0833">Ubl conjugation pathway</keyword>
<keyword evidence="8 14" id="KW-0863">Zinc-finger</keyword>
<comment type="similarity">
    <text evidence="13">Belongs to the RING-type zinc finger family. ATL subfamily.</text>
</comment>
<comment type="subcellular location">
    <subcellularLocation>
        <location evidence="2">Membrane</location>
        <topology evidence="2">Single-pass membrane protein</topology>
    </subcellularLocation>
</comment>
<dbReference type="GO" id="GO:0061630">
    <property type="term" value="F:ubiquitin protein ligase activity"/>
    <property type="evidence" value="ECO:0007669"/>
    <property type="project" value="UniProtKB-EC"/>
</dbReference>
<comment type="pathway">
    <text evidence="3">Protein modification; protein ubiquitination.</text>
</comment>
<evidence type="ECO:0000256" key="9">
    <source>
        <dbReference type="ARBA" id="ARBA00022786"/>
    </source>
</evidence>
<dbReference type="GO" id="GO:0016020">
    <property type="term" value="C:membrane"/>
    <property type="evidence" value="ECO:0007669"/>
    <property type="project" value="UniProtKB-SubCell"/>
</dbReference>
<keyword evidence="6 15" id="KW-0812">Transmembrane</keyword>
<keyword evidence="11 15" id="KW-1133">Transmembrane helix</keyword>
<dbReference type="InterPro" id="IPR044600">
    <property type="entry name" value="ATL1/ATL16-like"/>
</dbReference>
<dbReference type="InterPro" id="IPR001841">
    <property type="entry name" value="Znf_RING"/>
</dbReference>
<dbReference type="CDD" id="cd16461">
    <property type="entry name" value="RING-H2_EL5-like"/>
    <property type="match status" value="1"/>
</dbReference>
<dbReference type="InterPro" id="IPR013083">
    <property type="entry name" value="Znf_RING/FYVE/PHD"/>
</dbReference>
<proteinExistence type="inferred from homology"/>
<evidence type="ECO:0000256" key="8">
    <source>
        <dbReference type="ARBA" id="ARBA00022771"/>
    </source>
</evidence>
<sequence>MNMFMGFDQDLTHTLFPTQINFSMDLVKQELSPIKSPPTSLFGSHLHSSHTSFPIIAVAVIGILCTGFLLVSYYIFVIKCCLNWHRIDLLGRFSFSRRRAVDDASTVYSPAVENRGLDEAAIRSIPILEFKKTAPGKTEAAETKSYECAVCLNEFQEEEKLRVIPNCGHGFHVDCVDVWLQNNANCPICRTGVSVCTRPDISLRPFGQILATSSTAQNLVPPADDFTDRDEEDYVVIEIGYEDRHCSPSSVRINHERRNSDEFLTISPCQRKSAPTKISGEIAKKFRYVASMGDEWIDSRQKDEQFSVQQIRRSFSMDSSAADRILYSAVHEIIQQNTQVIYEDCPNEECSSSRVKRSFFSFGHGRSSRSAVQPVCLDP</sequence>
<comment type="caution">
    <text evidence="17">The sequence shown here is derived from an EMBL/GenBank/DDBJ whole genome shotgun (WGS) entry which is preliminary data.</text>
</comment>
<evidence type="ECO:0000256" key="10">
    <source>
        <dbReference type="ARBA" id="ARBA00022833"/>
    </source>
</evidence>
<organism evidence="17">
    <name type="scientific">Sesamum radiatum</name>
    <name type="common">Black benniseed</name>
    <dbReference type="NCBI Taxonomy" id="300843"/>
    <lineage>
        <taxon>Eukaryota</taxon>
        <taxon>Viridiplantae</taxon>
        <taxon>Streptophyta</taxon>
        <taxon>Embryophyta</taxon>
        <taxon>Tracheophyta</taxon>
        <taxon>Spermatophyta</taxon>
        <taxon>Magnoliopsida</taxon>
        <taxon>eudicotyledons</taxon>
        <taxon>Gunneridae</taxon>
        <taxon>Pentapetalae</taxon>
        <taxon>asterids</taxon>
        <taxon>lamiids</taxon>
        <taxon>Lamiales</taxon>
        <taxon>Pedaliaceae</taxon>
        <taxon>Sesamum</taxon>
    </lineage>
</organism>
<evidence type="ECO:0000256" key="2">
    <source>
        <dbReference type="ARBA" id="ARBA00004167"/>
    </source>
</evidence>
<feature type="domain" description="RING-type" evidence="16">
    <location>
        <begin position="148"/>
        <end position="190"/>
    </location>
</feature>
<evidence type="ECO:0000313" key="17">
    <source>
        <dbReference type="EMBL" id="KAL0366975.1"/>
    </source>
</evidence>
<dbReference type="GO" id="GO:0016567">
    <property type="term" value="P:protein ubiquitination"/>
    <property type="evidence" value="ECO:0007669"/>
    <property type="project" value="InterPro"/>
</dbReference>
<evidence type="ECO:0000256" key="5">
    <source>
        <dbReference type="ARBA" id="ARBA00022679"/>
    </source>
</evidence>
<feature type="transmembrane region" description="Helical" evidence="15">
    <location>
        <begin position="53"/>
        <end position="76"/>
    </location>
</feature>
<accession>A0AAW2QGV3</accession>
<evidence type="ECO:0000256" key="1">
    <source>
        <dbReference type="ARBA" id="ARBA00000900"/>
    </source>
</evidence>
<dbReference type="EMBL" id="JACGWJ010000015">
    <property type="protein sequence ID" value="KAL0366975.1"/>
    <property type="molecule type" value="Genomic_DNA"/>
</dbReference>
<dbReference type="AlphaFoldDB" id="A0AAW2QGV3"/>
<keyword evidence="7" id="KW-0479">Metal-binding</keyword>
<evidence type="ECO:0000256" key="12">
    <source>
        <dbReference type="ARBA" id="ARBA00023136"/>
    </source>
</evidence>
<name>A0AAW2QGV3_SESRA</name>
<evidence type="ECO:0000256" key="11">
    <source>
        <dbReference type="ARBA" id="ARBA00022989"/>
    </source>
</evidence>
<dbReference type="FunFam" id="3.30.40.10:FF:000187">
    <property type="entry name" value="E3 ubiquitin-protein ligase ATL6"/>
    <property type="match status" value="1"/>
</dbReference>
<evidence type="ECO:0000256" key="7">
    <source>
        <dbReference type="ARBA" id="ARBA00022723"/>
    </source>
</evidence>
<dbReference type="SUPFAM" id="SSF57850">
    <property type="entry name" value="RING/U-box"/>
    <property type="match status" value="1"/>
</dbReference>
<evidence type="ECO:0000256" key="14">
    <source>
        <dbReference type="PROSITE-ProRule" id="PRU00175"/>
    </source>
</evidence>
<keyword evidence="10" id="KW-0862">Zinc</keyword>
<evidence type="ECO:0000256" key="6">
    <source>
        <dbReference type="ARBA" id="ARBA00022692"/>
    </source>
</evidence>
<gene>
    <name evidence="17" type="ORF">Sradi_3587600</name>
</gene>
<dbReference type="Pfam" id="PF13639">
    <property type="entry name" value="zf-RING_2"/>
    <property type="match status" value="1"/>
</dbReference>
<dbReference type="EC" id="2.3.2.27" evidence="4"/>
<dbReference type="PROSITE" id="PS50089">
    <property type="entry name" value="ZF_RING_2"/>
    <property type="match status" value="1"/>
</dbReference>
<dbReference type="PANTHER" id="PTHR46913:SF1">
    <property type="entry name" value="RING-H2 FINGER PROTEIN ATL16"/>
    <property type="match status" value="1"/>
</dbReference>
<dbReference type="SMART" id="SM00184">
    <property type="entry name" value="RING"/>
    <property type="match status" value="1"/>
</dbReference>
<evidence type="ECO:0000256" key="4">
    <source>
        <dbReference type="ARBA" id="ARBA00012483"/>
    </source>
</evidence>
<evidence type="ECO:0000256" key="15">
    <source>
        <dbReference type="SAM" id="Phobius"/>
    </source>
</evidence>
<protein>
    <recommendedName>
        <fullName evidence="4">RING-type E3 ubiquitin transferase</fullName>
        <ecNumber evidence="4">2.3.2.27</ecNumber>
    </recommendedName>
</protein>
<reference evidence="17" key="1">
    <citation type="submission" date="2020-06" db="EMBL/GenBank/DDBJ databases">
        <authorList>
            <person name="Li T."/>
            <person name="Hu X."/>
            <person name="Zhang T."/>
            <person name="Song X."/>
            <person name="Zhang H."/>
            <person name="Dai N."/>
            <person name="Sheng W."/>
            <person name="Hou X."/>
            <person name="Wei L."/>
        </authorList>
    </citation>
    <scope>NUCLEOTIDE SEQUENCE</scope>
    <source>
        <strain evidence="17">G02</strain>
        <tissue evidence="17">Leaf</tissue>
    </source>
</reference>
<comment type="catalytic activity">
    <reaction evidence="1">
        <text>S-ubiquitinyl-[E2 ubiquitin-conjugating enzyme]-L-cysteine + [acceptor protein]-L-lysine = [E2 ubiquitin-conjugating enzyme]-L-cysteine + N(6)-ubiquitinyl-[acceptor protein]-L-lysine.</text>
        <dbReference type="EC" id="2.3.2.27"/>
    </reaction>
</comment>
<keyword evidence="12 15" id="KW-0472">Membrane</keyword>
<keyword evidence="5" id="KW-0808">Transferase</keyword>
<evidence type="ECO:0000256" key="3">
    <source>
        <dbReference type="ARBA" id="ARBA00004906"/>
    </source>
</evidence>
<reference evidence="17" key="2">
    <citation type="journal article" date="2024" name="Plant">
        <title>Genomic evolution and insights into agronomic trait innovations of Sesamum species.</title>
        <authorList>
            <person name="Miao H."/>
            <person name="Wang L."/>
            <person name="Qu L."/>
            <person name="Liu H."/>
            <person name="Sun Y."/>
            <person name="Le M."/>
            <person name="Wang Q."/>
            <person name="Wei S."/>
            <person name="Zheng Y."/>
            <person name="Lin W."/>
            <person name="Duan Y."/>
            <person name="Cao H."/>
            <person name="Xiong S."/>
            <person name="Wang X."/>
            <person name="Wei L."/>
            <person name="Li C."/>
            <person name="Ma Q."/>
            <person name="Ju M."/>
            <person name="Zhao R."/>
            <person name="Li G."/>
            <person name="Mu C."/>
            <person name="Tian Q."/>
            <person name="Mei H."/>
            <person name="Zhang T."/>
            <person name="Gao T."/>
            <person name="Zhang H."/>
        </authorList>
    </citation>
    <scope>NUCLEOTIDE SEQUENCE</scope>
    <source>
        <strain evidence="17">G02</strain>
    </source>
</reference>
<evidence type="ECO:0000256" key="13">
    <source>
        <dbReference type="ARBA" id="ARBA00024209"/>
    </source>
</evidence>
<dbReference type="Gene3D" id="3.30.40.10">
    <property type="entry name" value="Zinc/RING finger domain, C3HC4 (zinc finger)"/>
    <property type="match status" value="1"/>
</dbReference>